<organism evidence="2 3">
    <name type="scientific">Mesorhizobium escarrei</name>
    <dbReference type="NCBI Taxonomy" id="666018"/>
    <lineage>
        <taxon>Bacteria</taxon>
        <taxon>Pseudomonadati</taxon>
        <taxon>Pseudomonadota</taxon>
        <taxon>Alphaproteobacteria</taxon>
        <taxon>Hyphomicrobiales</taxon>
        <taxon>Phyllobacteriaceae</taxon>
        <taxon>Mesorhizobium</taxon>
    </lineage>
</organism>
<dbReference type="Proteomes" id="UP001153050">
    <property type="component" value="Unassembled WGS sequence"/>
</dbReference>
<reference evidence="2 3" key="1">
    <citation type="submission" date="2022-03" db="EMBL/GenBank/DDBJ databases">
        <authorList>
            <person name="Brunel B."/>
        </authorList>
    </citation>
    <scope>NUCLEOTIDE SEQUENCE [LARGE SCALE GENOMIC DNA]</scope>
    <source>
        <strain evidence="2">STM5069sample</strain>
    </source>
</reference>
<dbReference type="RefSeq" id="WP_254018984.1">
    <property type="nucleotide sequence ID" value="NZ_CAKXZT010000126.1"/>
</dbReference>
<dbReference type="EMBL" id="CAKXZT010000126">
    <property type="protein sequence ID" value="CAH2402318.1"/>
    <property type="molecule type" value="Genomic_DNA"/>
</dbReference>
<sequence>MGVREFSCVLCAVLFSGCATDYLNHYDTVTLAAGDVGHINLLLLTADPFNPNSQNTHIEGDGVDAAAVVNRYRGVSAAPSQSSRAGGGDLDCAGGRGNNPVVVGPVKITNGDRNKLDRDHDGVGCE</sequence>
<comment type="caution">
    <text evidence="2">The sequence shown here is derived from an EMBL/GenBank/DDBJ whole genome shotgun (WGS) entry which is preliminary data.</text>
</comment>
<proteinExistence type="predicted"/>
<accession>A0ABM9DZU1</accession>
<dbReference type="PROSITE" id="PS51257">
    <property type="entry name" value="PROKAR_LIPOPROTEIN"/>
    <property type="match status" value="1"/>
</dbReference>
<feature type="compositionally biased region" description="Gly residues" evidence="1">
    <location>
        <begin position="85"/>
        <end position="97"/>
    </location>
</feature>
<evidence type="ECO:0000256" key="1">
    <source>
        <dbReference type="SAM" id="MobiDB-lite"/>
    </source>
</evidence>
<name>A0ABM9DZU1_9HYPH</name>
<keyword evidence="3" id="KW-1185">Reference proteome</keyword>
<evidence type="ECO:0000313" key="2">
    <source>
        <dbReference type="EMBL" id="CAH2402318.1"/>
    </source>
</evidence>
<gene>
    <name evidence="2" type="ORF">MES5069_310054</name>
</gene>
<feature type="compositionally biased region" description="Basic and acidic residues" evidence="1">
    <location>
        <begin position="110"/>
        <end position="126"/>
    </location>
</feature>
<evidence type="ECO:0000313" key="3">
    <source>
        <dbReference type="Proteomes" id="UP001153050"/>
    </source>
</evidence>
<protein>
    <submittedName>
        <fullName evidence="2">Excalibur domain protein</fullName>
    </submittedName>
</protein>
<feature type="region of interest" description="Disordered" evidence="1">
    <location>
        <begin position="78"/>
        <end position="126"/>
    </location>
</feature>